<sequence>METPESSSASSISSESISAENDVSDDVLNKEMLSQELNSSSSPSKLPELQHAMKNFTTDGGLVNGYVSSILHDKFIKNNSDNSNNYKFDIANSIINHKSADLMRLLKTAALQLNDPQTSDPMKVAVVFALENVLVKFFNDCESIHSEPSFIELLINVYEEVLGLEPCIPSDLISVLTCPFKKVLHPILEMPNMMEHEPDSTLSAINFCKFKEFSERIMLNSDSICVKEEKEESPQNLQFNRESIIPLLDSVSAVFTQFFPSLYGQNGKDCGSVHDYLSSISSLPCNNEVIWSQLPIVSESCPIFNGQDINSVEMQSSGHKKTKKIKVPWKSFAQKDTDDQLVNNENGDAQEKLLLDMAAFPMRGNGLTCDSPFTSDSRSCCAFGCSSPVIHQDPHNTCAAHATCSLTLVFTPCSSCLELATKVASAPSAVWKGILSFRFNQLKCLRKSNGFNFDIAFSSDAVKYFFEIFDSALKFDELTFKLRLSELIFRNIFSASSEQHHNSEAGVLSTLYNGCGSEAPLPTASHSRPSSQTAILNGAAIHSRLKLKKTSVPRRKSKDSRHISAEFSAAADGDVPNGAASCSGKSLDCVGSPDLAKMVVPSEDPAIKQSLQQLLAVDTNNVNMCDAPDESRLSRMLLSDPRSWDTSLIVAAIRARKGIFKEEKASKAVLKYVRASLCKSHHEATCLAEILVSDHPRLEIAHAMLVSAHLRLGLEEQAMRCCQRCIAVVADASVIKEFVLNRDCRPSTSTAVEGGRGSFSSDVSGELATSSLQDEASSHDGFSPAPDRCWRGSSYHMKSCDENLSTARASDPVEPAASDQVTSPYSAGAVNNKVNAVVLQPSLASARCAKGPNSDPSTAPGAAELPNELIASIIQRSSAIQEDSSEQQLRDDSVQLISDEHLVALSVRQLNQLFRGLPPFLIKILKQRRRTLKNRGYAYSCRLKRKNESESLSVKCRKLTKALNEVIKENQNLRGANKTLRNGYRQLLQRVMSYEIDFKQDAEVESLMSKPDPPPSLMPFADFHTREQDDDEDDAESGDDVV</sequence>
<dbReference type="InterPro" id="IPR024874">
    <property type="entry name" value="Transcription_factor_Maf_fam"/>
</dbReference>
<dbReference type="OrthoDB" id="5974330at2759"/>
<dbReference type="GO" id="GO:0005634">
    <property type="term" value="C:nucleus"/>
    <property type="evidence" value="ECO:0007669"/>
    <property type="project" value="TreeGrafter"/>
</dbReference>
<proteinExistence type="predicted"/>
<feature type="region of interest" description="Disordered" evidence="4">
    <location>
        <begin position="1005"/>
        <end position="1042"/>
    </location>
</feature>
<evidence type="ECO:0000256" key="2">
    <source>
        <dbReference type="ARBA" id="ARBA00023125"/>
    </source>
</evidence>
<dbReference type="SUPFAM" id="SSF47454">
    <property type="entry name" value="A DNA-binding domain in eukaryotic transcription factors"/>
    <property type="match status" value="1"/>
</dbReference>
<keyword evidence="3" id="KW-0804">Transcription</keyword>
<evidence type="ECO:0000313" key="6">
    <source>
        <dbReference type="Proteomes" id="UP000694843"/>
    </source>
</evidence>
<feature type="compositionally biased region" description="Acidic residues" evidence="4">
    <location>
        <begin position="1028"/>
        <end position="1042"/>
    </location>
</feature>
<dbReference type="Proteomes" id="UP000694843">
    <property type="component" value="Unplaced"/>
</dbReference>
<accession>A0A8B7NPS3</accession>
<evidence type="ECO:0000256" key="4">
    <source>
        <dbReference type="SAM" id="MobiDB-lite"/>
    </source>
</evidence>
<keyword evidence="2" id="KW-0238">DNA-binding</keyword>
<dbReference type="GO" id="GO:0000978">
    <property type="term" value="F:RNA polymerase II cis-regulatory region sequence-specific DNA binding"/>
    <property type="evidence" value="ECO:0007669"/>
    <property type="project" value="TreeGrafter"/>
</dbReference>
<dbReference type="GO" id="GO:0000981">
    <property type="term" value="F:DNA-binding transcription factor activity, RNA polymerase II-specific"/>
    <property type="evidence" value="ECO:0007669"/>
    <property type="project" value="TreeGrafter"/>
</dbReference>
<organism evidence="6 7">
    <name type="scientific">Hyalella azteca</name>
    <name type="common">Amphipod</name>
    <dbReference type="NCBI Taxonomy" id="294128"/>
    <lineage>
        <taxon>Eukaryota</taxon>
        <taxon>Metazoa</taxon>
        <taxon>Ecdysozoa</taxon>
        <taxon>Arthropoda</taxon>
        <taxon>Crustacea</taxon>
        <taxon>Multicrustacea</taxon>
        <taxon>Malacostraca</taxon>
        <taxon>Eumalacostraca</taxon>
        <taxon>Peracarida</taxon>
        <taxon>Amphipoda</taxon>
        <taxon>Senticaudata</taxon>
        <taxon>Talitrida</taxon>
        <taxon>Talitroidea</taxon>
        <taxon>Hyalellidae</taxon>
        <taxon>Hyalella</taxon>
    </lineage>
</organism>
<feature type="region of interest" description="Disordered" evidence="4">
    <location>
        <begin position="1"/>
        <end position="46"/>
    </location>
</feature>
<dbReference type="SMART" id="SM00338">
    <property type="entry name" value="BRLZ"/>
    <property type="match status" value="1"/>
</dbReference>
<feature type="compositionally biased region" description="Low complexity" evidence="4">
    <location>
        <begin position="34"/>
        <end position="46"/>
    </location>
</feature>
<evidence type="ECO:0000313" key="7">
    <source>
        <dbReference type="RefSeq" id="XP_018015111.1"/>
    </source>
</evidence>
<dbReference type="InterPro" id="IPR004826">
    <property type="entry name" value="bZIP_Maf"/>
</dbReference>
<dbReference type="InterPro" id="IPR008917">
    <property type="entry name" value="TF_DNA-bd_sf"/>
</dbReference>
<name>A0A8B7NPS3_HYAAZ</name>
<dbReference type="InterPro" id="IPR004827">
    <property type="entry name" value="bZIP"/>
</dbReference>
<feature type="domain" description="BZIP" evidence="5">
    <location>
        <begin position="922"/>
        <end position="986"/>
    </location>
</feature>
<dbReference type="AlphaFoldDB" id="A0A8B7NPS3"/>
<dbReference type="RefSeq" id="XP_018015111.1">
    <property type="nucleotide sequence ID" value="XM_018159622.2"/>
</dbReference>
<dbReference type="PANTHER" id="PTHR10129:SF48">
    <property type="entry name" value="MAF-S, ISOFORM B"/>
    <property type="match status" value="1"/>
</dbReference>
<reference evidence="7" key="1">
    <citation type="submission" date="2025-08" db="UniProtKB">
        <authorList>
            <consortium name="RefSeq"/>
        </authorList>
    </citation>
    <scope>IDENTIFICATION</scope>
    <source>
        <tissue evidence="7">Whole organism</tissue>
    </source>
</reference>
<feature type="compositionally biased region" description="Low complexity" evidence="4">
    <location>
        <begin position="1"/>
        <end position="20"/>
    </location>
</feature>
<dbReference type="Gene3D" id="1.20.5.170">
    <property type="match status" value="1"/>
</dbReference>
<dbReference type="GeneID" id="108672009"/>
<feature type="compositionally biased region" description="Polar residues" evidence="4">
    <location>
        <begin position="758"/>
        <end position="775"/>
    </location>
</feature>
<evidence type="ECO:0000259" key="5">
    <source>
        <dbReference type="SMART" id="SM00338"/>
    </source>
</evidence>
<protein>
    <submittedName>
        <fullName evidence="7">Uncharacterized protein LOC108672009</fullName>
    </submittedName>
</protein>
<evidence type="ECO:0000256" key="1">
    <source>
        <dbReference type="ARBA" id="ARBA00023015"/>
    </source>
</evidence>
<dbReference type="Pfam" id="PF03131">
    <property type="entry name" value="bZIP_Maf"/>
    <property type="match status" value="1"/>
</dbReference>
<keyword evidence="6" id="KW-1185">Reference proteome</keyword>
<dbReference type="KEGG" id="hazt:108672009"/>
<evidence type="ECO:0000256" key="3">
    <source>
        <dbReference type="ARBA" id="ARBA00023163"/>
    </source>
</evidence>
<dbReference type="PANTHER" id="PTHR10129">
    <property type="entry name" value="TRANSCRIPTION FACTOR MAF"/>
    <property type="match status" value="1"/>
</dbReference>
<gene>
    <name evidence="7" type="primary">LOC108672009</name>
</gene>
<keyword evidence="1" id="KW-0805">Transcription regulation</keyword>
<feature type="region of interest" description="Disordered" evidence="4">
    <location>
        <begin position="747"/>
        <end position="783"/>
    </location>
</feature>